<reference evidence="6 7" key="1">
    <citation type="journal article" date="2008" name="Nature">
        <title>The Trichoplax genome and the nature of placozoans.</title>
        <authorList>
            <person name="Srivastava M."/>
            <person name="Begovic E."/>
            <person name="Chapman J."/>
            <person name="Putnam N.H."/>
            <person name="Hellsten U."/>
            <person name="Kawashima T."/>
            <person name="Kuo A."/>
            <person name="Mitros T."/>
            <person name="Salamov A."/>
            <person name="Carpenter M.L."/>
            <person name="Signorovitch A.Y."/>
            <person name="Moreno M.A."/>
            <person name="Kamm K."/>
            <person name="Grimwood J."/>
            <person name="Schmutz J."/>
            <person name="Shapiro H."/>
            <person name="Grigoriev I.V."/>
            <person name="Buss L.W."/>
            <person name="Schierwater B."/>
            <person name="Dellaporta S.L."/>
            <person name="Rokhsar D.S."/>
        </authorList>
    </citation>
    <scope>NUCLEOTIDE SEQUENCE [LARGE SCALE GENOMIC DNA]</scope>
    <source>
        <strain evidence="6 7">Grell-BS-1999</strain>
    </source>
</reference>
<evidence type="ECO:0000313" key="7">
    <source>
        <dbReference type="Proteomes" id="UP000009022"/>
    </source>
</evidence>
<evidence type="ECO:0000256" key="1">
    <source>
        <dbReference type="ARBA" id="ARBA00022574"/>
    </source>
</evidence>
<evidence type="ECO:0008006" key="8">
    <source>
        <dbReference type="Google" id="ProtNLM"/>
    </source>
</evidence>
<dbReference type="RefSeq" id="XP_002117718.1">
    <property type="nucleotide sequence ID" value="XM_002117682.1"/>
</dbReference>
<proteinExistence type="predicted"/>
<organism evidence="6 7">
    <name type="scientific">Trichoplax adhaerens</name>
    <name type="common">Trichoplax reptans</name>
    <dbReference type="NCBI Taxonomy" id="10228"/>
    <lineage>
        <taxon>Eukaryota</taxon>
        <taxon>Metazoa</taxon>
        <taxon>Placozoa</taxon>
        <taxon>Uniplacotomia</taxon>
        <taxon>Trichoplacea</taxon>
        <taxon>Trichoplacidae</taxon>
        <taxon>Trichoplax</taxon>
    </lineage>
</organism>
<keyword evidence="3" id="KW-0677">Repeat</keyword>
<dbReference type="EMBL" id="DS985266">
    <property type="protein sequence ID" value="EDV19848.1"/>
    <property type="molecule type" value="Genomic_DNA"/>
</dbReference>
<dbReference type="Gene3D" id="3.40.50.300">
    <property type="entry name" value="P-loop containing nucleotide triphosphate hydrolases"/>
    <property type="match status" value="1"/>
</dbReference>
<dbReference type="InterPro" id="IPR041452">
    <property type="entry name" value="APAF1_C"/>
</dbReference>
<evidence type="ECO:0000256" key="2">
    <source>
        <dbReference type="ARBA" id="ARBA00022703"/>
    </source>
</evidence>
<dbReference type="CTD" id="6758904"/>
<dbReference type="HOGENOM" id="CLU_325801_0_0_1"/>
<dbReference type="InParanoid" id="B3SBU4"/>
<evidence type="ECO:0000259" key="5">
    <source>
        <dbReference type="Pfam" id="PF17908"/>
    </source>
</evidence>
<evidence type="ECO:0000259" key="4">
    <source>
        <dbReference type="Pfam" id="PF00931"/>
    </source>
</evidence>
<dbReference type="Gene3D" id="1.25.40.370">
    <property type="match status" value="1"/>
</dbReference>
<dbReference type="SUPFAM" id="SSF52540">
    <property type="entry name" value="P-loop containing nucleoside triphosphate hydrolases"/>
    <property type="match status" value="1"/>
</dbReference>
<keyword evidence="7" id="KW-1185">Reference proteome</keyword>
<dbReference type="InterPro" id="IPR036388">
    <property type="entry name" value="WH-like_DNA-bd_sf"/>
</dbReference>
<dbReference type="eggNOG" id="KOG4658">
    <property type="taxonomic scope" value="Eukaryota"/>
</dbReference>
<evidence type="ECO:0000313" key="6">
    <source>
        <dbReference type="EMBL" id="EDV19848.1"/>
    </source>
</evidence>
<feature type="domain" description="APAF-1 helical" evidence="5">
    <location>
        <begin position="357"/>
        <end position="481"/>
    </location>
</feature>
<dbReference type="PRINTS" id="PR00364">
    <property type="entry name" value="DISEASERSIST"/>
</dbReference>
<dbReference type="GeneID" id="6758904"/>
<dbReference type="GO" id="GO:0006915">
    <property type="term" value="P:apoptotic process"/>
    <property type="evidence" value="ECO:0007669"/>
    <property type="project" value="UniProtKB-KW"/>
</dbReference>
<dbReference type="PANTHER" id="PTHR22845">
    <property type="entry name" value="APOPTOTIC PROTEASE-ACTIVATING FACTOR 1"/>
    <property type="match status" value="1"/>
</dbReference>
<protein>
    <recommendedName>
        <fullName evidence="8">NB-ARC domain-containing protein</fullName>
    </recommendedName>
</protein>
<dbReference type="Proteomes" id="UP000009022">
    <property type="component" value="Unassembled WGS sequence"/>
</dbReference>
<dbReference type="Pfam" id="PF17908">
    <property type="entry name" value="APAF1_C"/>
    <property type="match status" value="1"/>
</dbReference>
<sequence>MTSSCHISRHECMDLLLSALKNIDRKSGHVFVYGMAGSGKTTIVSKAIRHLVSNINDLPYGAYWIHIGNIDQETLFETLRSLCLRLRMSADELPQKLHQVVKCLNQFLKRNRKTSESVFIFDDVWDASYFRYFQFASKSIVITRNVDPELKLNYTLVKIPNFTYAETVQILSSKGKQPMISKKHHANSHHADQYMEIYQIYLGLPLAVSIIRRIEFHDRYKWNDIKAIIDEEEISIGRHKSLNDKLDVLISCALNNLSEERRELFRLLGVFRSIRIPISMITILWNYSEHETIKLLQQLQERSLLTYYQQLDHRNILRGYCLLHNIVMDYLQKSIDEESLHISSSNSMVKALNTVLITNTELKYGYEWYRHEDDGYFYRYIIDHALQASAYKIVEILLTDIKWINATVKICKTVWGLLFNLRVIYQHVSVKESQDKLNQFYQLLQQYGIFLNQDSVDFIQFLLNWLSNDSPVYEQAYQIARTLQANSASIYYHLIYSDIEPSQQISATSLIIPEKVWNVTSRMSQANNMHSPNRGIKTVNSKRSKQDGEIIASDFDFIDNCPIVVNIIKTEDNHIKVKVRRGETLESEKSSMLDIYGPHDSSKFDVRLIGDLKGFIVIERYLCNNNCCLENLDVNHWHIITSFKDVAEIEDTHDLMITMIKRSSGRVVACFCRYNEEYSQRRLTYIDDQHAIFYYRTWKDQQFLKVFRLAHETVYEVYQTLFMKYWRDSIYACRILVSPDELDIYVTDIYDIENESIMKEELGDQDFKQLDSASLRPGGVYFLVRKGEEVVIYDEYPWLVLKANETQYINCNFPLDKVDRLWFNKLFVFIQESKVYIYNNFNFELLQIFESPVIHNSRKVKGSRNLNYFICRDRDYGYSIIKKIS</sequence>
<dbReference type="InterPro" id="IPR002182">
    <property type="entry name" value="NB-ARC"/>
</dbReference>
<keyword evidence="1" id="KW-0853">WD repeat</keyword>
<name>B3SBU4_TRIAD</name>
<dbReference type="GO" id="GO:0043531">
    <property type="term" value="F:ADP binding"/>
    <property type="evidence" value="ECO:0007669"/>
    <property type="project" value="InterPro"/>
</dbReference>
<keyword evidence="2" id="KW-0053">Apoptosis</keyword>
<dbReference type="PhylomeDB" id="B3SBU4"/>
<accession>B3SBU4</accession>
<dbReference type="PANTHER" id="PTHR22845:SF5">
    <property type="entry name" value="APOPTOTIC PROTEASE-ACTIVATING FACTOR 1"/>
    <property type="match status" value="1"/>
</dbReference>
<feature type="domain" description="NB-ARC" evidence="4">
    <location>
        <begin position="16"/>
        <end position="131"/>
    </location>
</feature>
<dbReference type="Gene3D" id="1.10.10.10">
    <property type="entry name" value="Winged helix-like DNA-binding domain superfamily/Winged helix DNA-binding domain"/>
    <property type="match status" value="1"/>
</dbReference>
<dbReference type="OrthoDB" id="1357022at2759"/>
<dbReference type="STRING" id="10228.B3SBU4"/>
<dbReference type="InterPro" id="IPR027417">
    <property type="entry name" value="P-loop_NTPase"/>
</dbReference>
<dbReference type="Pfam" id="PF00931">
    <property type="entry name" value="NB-ARC"/>
    <property type="match status" value="1"/>
</dbReference>
<dbReference type="GO" id="GO:0005829">
    <property type="term" value="C:cytosol"/>
    <property type="evidence" value="ECO:0007669"/>
    <property type="project" value="UniProtKB-ARBA"/>
</dbReference>
<dbReference type="AlphaFoldDB" id="B3SBU4"/>
<evidence type="ECO:0000256" key="3">
    <source>
        <dbReference type="ARBA" id="ARBA00022737"/>
    </source>
</evidence>
<gene>
    <name evidence="6" type="ORF">TRIADDRAFT_61738</name>
</gene>
<dbReference type="KEGG" id="tad:TRIADDRAFT_61738"/>